<accession>A0AA40A9M9</accession>
<protein>
    <submittedName>
        <fullName evidence="2">Uncharacterized protein</fullName>
    </submittedName>
</protein>
<sequence length="64" mass="6969">MLRAPWCRGLLAYGCVIEVLAAVTYFYGTVVWLSVLFLVAANSLQYVSLTAGVFSVVRMTSGSF</sequence>
<proteinExistence type="predicted"/>
<keyword evidence="3" id="KW-1185">Reference proteome</keyword>
<gene>
    <name evidence="2" type="ORF">B0H67DRAFT_586314</name>
</gene>
<organism evidence="2 3">
    <name type="scientific">Lasiosphaeris hirsuta</name>
    <dbReference type="NCBI Taxonomy" id="260670"/>
    <lineage>
        <taxon>Eukaryota</taxon>
        <taxon>Fungi</taxon>
        <taxon>Dikarya</taxon>
        <taxon>Ascomycota</taxon>
        <taxon>Pezizomycotina</taxon>
        <taxon>Sordariomycetes</taxon>
        <taxon>Sordariomycetidae</taxon>
        <taxon>Sordariales</taxon>
        <taxon>Lasiosphaeriaceae</taxon>
        <taxon>Lasiosphaeris</taxon>
    </lineage>
</organism>
<comment type="caution">
    <text evidence="2">The sequence shown here is derived from an EMBL/GenBank/DDBJ whole genome shotgun (WGS) entry which is preliminary data.</text>
</comment>
<evidence type="ECO:0000313" key="2">
    <source>
        <dbReference type="EMBL" id="KAK0711791.1"/>
    </source>
</evidence>
<keyword evidence="1" id="KW-1133">Transmembrane helix</keyword>
<keyword evidence="1" id="KW-0812">Transmembrane</keyword>
<reference evidence="2" key="1">
    <citation type="submission" date="2023-06" db="EMBL/GenBank/DDBJ databases">
        <title>Genome-scale phylogeny and comparative genomics of the fungal order Sordariales.</title>
        <authorList>
            <consortium name="Lawrence Berkeley National Laboratory"/>
            <person name="Hensen N."/>
            <person name="Bonometti L."/>
            <person name="Westerberg I."/>
            <person name="Brannstrom I.O."/>
            <person name="Guillou S."/>
            <person name="Cros-Aarteil S."/>
            <person name="Calhoun S."/>
            <person name="Haridas S."/>
            <person name="Kuo A."/>
            <person name="Mondo S."/>
            <person name="Pangilinan J."/>
            <person name="Riley R."/>
            <person name="Labutti K."/>
            <person name="Andreopoulos B."/>
            <person name="Lipzen A."/>
            <person name="Chen C."/>
            <person name="Yanf M."/>
            <person name="Daum C."/>
            <person name="Ng V."/>
            <person name="Clum A."/>
            <person name="Steindorff A."/>
            <person name="Ohm R."/>
            <person name="Martin F."/>
            <person name="Silar P."/>
            <person name="Natvig D."/>
            <person name="Lalanne C."/>
            <person name="Gautier V."/>
            <person name="Ament-Velasquez S.L."/>
            <person name="Kruys A."/>
            <person name="Hutchinson M.I."/>
            <person name="Powell A.J."/>
            <person name="Barry K."/>
            <person name="Miller A.N."/>
            <person name="Grigoriev I.V."/>
            <person name="Debuchy R."/>
            <person name="Gladieux P."/>
            <person name="Thoren M.H."/>
            <person name="Johannesson H."/>
        </authorList>
    </citation>
    <scope>NUCLEOTIDE SEQUENCE</scope>
    <source>
        <strain evidence="2">SMH4607-1</strain>
    </source>
</reference>
<evidence type="ECO:0000256" key="1">
    <source>
        <dbReference type="SAM" id="Phobius"/>
    </source>
</evidence>
<evidence type="ECO:0000313" key="3">
    <source>
        <dbReference type="Proteomes" id="UP001172102"/>
    </source>
</evidence>
<dbReference type="EMBL" id="JAUKUA010000005">
    <property type="protein sequence ID" value="KAK0711791.1"/>
    <property type="molecule type" value="Genomic_DNA"/>
</dbReference>
<feature type="transmembrane region" description="Helical" evidence="1">
    <location>
        <begin position="31"/>
        <end position="57"/>
    </location>
</feature>
<dbReference type="Proteomes" id="UP001172102">
    <property type="component" value="Unassembled WGS sequence"/>
</dbReference>
<keyword evidence="1" id="KW-0472">Membrane</keyword>
<name>A0AA40A9M9_9PEZI</name>
<dbReference type="AlphaFoldDB" id="A0AA40A9M9"/>